<dbReference type="EMBL" id="JAQMWT010000391">
    <property type="protein sequence ID" value="KAJ8602037.1"/>
    <property type="molecule type" value="Genomic_DNA"/>
</dbReference>
<evidence type="ECO:0000259" key="2">
    <source>
        <dbReference type="PROSITE" id="PS51797"/>
    </source>
</evidence>
<evidence type="ECO:0000313" key="3">
    <source>
        <dbReference type="EMBL" id="KAJ8602037.1"/>
    </source>
</evidence>
<protein>
    <recommendedName>
        <fullName evidence="2">TCTP domain-containing protein</fullName>
    </recommendedName>
</protein>
<organism evidence="3 4">
    <name type="scientific">Chrysophaeum taylorii</name>
    <dbReference type="NCBI Taxonomy" id="2483200"/>
    <lineage>
        <taxon>Eukaryota</taxon>
        <taxon>Sar</taxon>
        <taxon>Stramenopiles</taxon>
        <taxon>Ochrophyta</taxon>
        <taxon>Pelagophyceae</taxon>
        <taxon>Pelagomonadales</taxon>
        <taxon>Pelagomonadaceae</taxon>
        <taxon>Chrysophaeum</taxon>
    </lineage>
</organism>
<dbReference type="Gene3D" id="2.170.150.10">
    <property type="entry name" value="Metal Binding Protein, Guanine Nucleotide Exchange Factor, Chain A"/>
    <property type="match status" value="1"/>
</dbReference>
<dbReference type="GO" id="GO:0005509">
    <property type="term" value="F:calcium ion binding"/>
    <property type="evidence" value="ECO:0007669"/>
    <property type="project" value="TreeGrafter"/>
</dbReference>
<sequence>MCSDAFPSEPVEGAPGVVKVQSRLMTTGGEEINTGANASAEGGGEDAVDDSVETIDAIEYTFKLQSFDMDKATLKGWLKTYFQSIRKAKKEAGVPQEQIKEFMAGAPDAAKFLLGKAKELEMFINEDFDDKGAVCFREWSEKGNIYYYIKDGLKVVRC</sequence>
<dbReference type="Pfam" id="PF00838">
    <property type="entry name" value="TCTP"/>
    <property type="match status" value="1"/>
</dbReference>
<accession>A0AAD7XHU0</accession>
<evidence type="ECO:0000256" key="1">
    <source>
        <dbReference type="PROSITE-ProRule" id="PRU01133"/>
    </source>
</evidence>
<comment type="caution">
    <text evidence="3">The sequence shown here is derived from an EMBL/GenBank/DDBJ whole genome shotgun (WGS) entry which is preliminary data.</text>
</comment>
<reference evidence="3" key="1">
    <citation type="submission" date="2023-01" db="EMBL/GenBank/DDBJ databases">
        <title>Metagenome sequencing of chrysophaentin producing Chrysophaeum taylorii.</title>
        <authorList>
            <person name="Davison J."/>
            <person name="Bewley C."/>
        </authorList>
    </citation>
    <scope>NUCLEOTIDE SEQUENCE</scope>
    <source>
        <strain evidence="3">NIES-1699</strain>
    </source>
</reference>
<dbReference type="Proteomes" id="UP001230188">
    <property type="component" value="Unassembled WGS sequence"/>
</dbReference>
<dbReference type="PANTHER" id="PTHR11991:SF0">
    <property type="entry name" value="TRANSLATIONALLY-CONTROLLED TUMOR PROTEIN"/>
    <property type="match status" value="1"/>
</dbReference>
<dbReference type="PROSITE" id="PS51797">
    <property type="entry name" value="TCTP_3"/>
    <property type="match status" value="1"/>
</dbReference>
<gene>
    <name evidence="3" type="ORF">CTAYLR_002733</name>
</gene>
<dbReference type="InterPro" id="IPR034737">
    <property type="entry name" value="TCTP"/>
</dbReference>
<dbReference type="PANTHER" id="PTHR11991">
    <property type="entry name" value="TRANSLATIONALLY CONTROLLED TUMOR PROTEIN-RELATED"/>
    <property type="match status" value="1"/>
</dbReference>
<dbReference type="SUPFAM" id="SSF51316">
    <property type="entry name" value="Mss4-like"/>
    <property type="match status" value="1"/>
</dbReference>
<dbReference type="GO" id="GO:0005737">
    <property type="term" value="C:cytoplasm"/>
    <property type="evidence" value="ECO:0007669"/>
    <property type="project" value="TreeGrafter"/>
</dbReference>
<proteinExistence type="inferred from homology"/>
<dbReference type="InterPro" id="IPR018105">
    <property type="entry name" value="Translational_control_tumour_p"/>
</dbReference>
<feature type="domain" description="TCTP" evidence="2">
    <location>
        <begin position="1"/>
        <end position="158"/>
    </location>
</feature>
<dbReference type="InterPro" id="IPR011057">
    <property type="entry name" value="Mss4-like_sf"/>
</dbReference>
<keyword evidence="4" id="KW-1185">Reference proteome</keyword>
<dbReference type="AlphaFoldDB" id="A0AAD7XHU0"/>
<comment type="similarity">
    <text evidence="1">Belongs to the TCTP family.</text>
</comment>
<dbReference type="InterPro" id="IPR011323">
    <property type="entry name" value="Mss4/transl-control_tumour"/>
</dbReference>
<evidence type="ECO:0000313" key="4">
    <source>
        <dbReference type="Proteomes" id="UP001230188"/>
    </source>
</evidence>
<name>A0AAD7XHU0_9STRA</name>